<evidence type="ECO:0000313" key="2">
    <source>
        <dbReference type="EMBL" id="KAJ5090274.1"/>
    </source>
</evidence>
<name>A0A9W9EYD6_9EURO</name>
<dbReference type="AlphaFoldDB" id="A0A9W9EYD6"/>
<protein>
    <submittedName>
        <fullName evidence="2">Uncharacterized protein</fullName>
    </submittedName>
</protein>
<dbReference type="RefSeq" id="XP_056472255.1">
    <property type="nucleotide sequence ID" value="XM_056621449.1"/>
</dbReference>
<keyword evidence="3" id="KW-1185">Reference proteome</keyword>
<organism evidence="2 3">
    <name type="scientific">Penicillium argentinense</name>
    <dbReference type="NCBI Taxonomy" id="1131581"/>
    <lineage>
        <taxon>Eukaryota</taxon>
        <taxon>Fungi</taxon>
        <taxon>Dikarya</taxon>
        <taxon>Ascomycota</taxon>
        <taxon>Pezizomycotina</taxon>
        <taxon>Eurotiomycetes</taxon>
        <taxon>Eurotiomycetidae</taxon>
        <taxon>Eurotiales</taxon>
        <taxon>Aspergillaceae</taxon>
        <taxon>Penicillium</taxon>
    </lineage>
</organism>
<proteinExistence type="predicted"/>
<reference evidence="2" key="2">
    <citation type="journal article" date="2023" name="IMA Fungus">
        <title>Comparative genomic study of the Penicillium genus elucidates a diverse pangenome and 15 lateral gene transfer events.</title>
        <authorList>
            <person name="Petersen C."/>
            <person name="Sorensen T."/>
            <person name="Nielsen M.R."/>
            <person name="Sondergaard T.E."/>
            <person name="Sorensen J.L."/>
            <person name="Fitzpatrick D.A."/>
            <person name="Frisvad J.C."/>
            <person name="Nielsen K.L."/>
        </authorList>
    </citation>
    <scope>NUCLEOTIDE SEQUENCE</scope>
    <source>
        <strain evidence="2">IBT 30761</strain>
    </source>
</reference>
<gene>
    <name evidence="2" type="ORF">N7532_008958</name>
</gene>
<dbReference type="EMBL" id="JAPQKI010000009">
    <property type="protein sequence ID" value="KAJ5090274.1"/>
    <property type="molecule type" value="Genomic_DNA"/>
</dbReference>
<feature type="compositionally biased region" description="Basic and acidic residues" evidence="1">
    <location>
        <begin position="84"/>
        <end position="102"/>
    </location>
</feature>
<feature type="region of interest" description="Disordered" evidence="1">
    <location>
        <begin position="36"/>
        <end position="102"/>
    </location>
</feature>
<dbReference type="OrthoDB" id="5334244at2759"/>
<dbReference type="Proteomes" id="UP001149074">
    <property type="component" value="Unassembled WGS sequence"/>
</dbReference>
<reference evidence="2" key="1">
    <citation type="submission" date="2022-11" db="EMBL/GenBank/DDBJ databases">
        <authorList>
            <person name="Petersen C."/>
        </authorList>
    </citation>
    <scope>NUCLEOTIDE SEQUENCE</scope>
    <source>
        <strain evidence="2">IBT 30761</strain>
    </source>
</reference>
<sequence>MGSFSRIPSLLRMPVSFLPVKRNVINASSLRAYSQETNQKFAQANAHESQEECDRNNTPNHPIPSNDSQPTLRDGRQSNLSDMEGVRHDNLPEDVRKHNEDMEHRYDRPYNHIAGEGKAENAFEQKLVSLLRFFGA</sequence>
<dbReference type="GeneID" id="81360428"/>
<accession>A0A9W9EYD6</accession>
<evidence type="ECO:0000256" key="1">
    <source>
        <dbReference type="SAM" id="MobiDB-lite"/>
    </source>
</evidence>
<comment type="caution">
    <text evidence="2">The sequence shown here is derived from an EMBL/GenBank/DDBJ whole genome shotgun (WGS) entry which is preliminary data.</text>
</comment>
<evidence type="ECO:0000313" key="3">
    <source>
        <dbReference type="Proteomes" id="UP001149074"/>
    </source>
</evidence>
<feature type="compositionally biased region" description="Polar residues" evidence="1">
    <location>
        <begin position="56"/>
        <end position="81"/>
    </location>
</feature>